<dbReference type="InterPro" id="IPR021679">
    <property type="entry name" value="Toxin_endonuclease_YhaV"/>
</dbReference>
<dbReference type="EMBL" id="LT629689">
    <property type="protein sequence ID" value="SDF51653.1"/>
    <property type="molecule type" value="Genomic_DNA"/>
</dbReference>
<organism evidence="1 2">
    <name type="scientific">Pseudomonas extremaustralis</name>
    <dbReference type="NCBI Taxonomy" id="359110"/>
    <lineage>
        <taxon>Bacteria</taxon>
        <taxon>Pseudomonadati</taxon>
        <taxon>Pseudomonadota</taxon>
        <taxon>Gammaproteobacteria</taxon>
        <taxon>Pseudomonadales</taxon>
        <taxon>Pseudomonadaceae</taxon>
        <taxon>Pseudomonas</taxon>
    </lineage>
</organism>
<proteinExistence type="predicted"/>
<gene>
    <name evidence="1" type="ORF">SAMN05216591_3194</name>
</gene>
<name>A0ABY0NIN0_9PSED</name>
<accession>A0ABY0NIN0</accession>
<reference evidence="1 2" key="1">
    <citation type="submission" date="2016-10" db="EMBL/GenBank/DDBJ databases">
        <authorList>
            <person name="Varghese N."/>
            <person name="Submissions S."/>
        </authorList>
    </citation>
    <scope>NUCLEOTIDE SEQUENCE [LARGE SCALE GENOMIC DNA]</scope>
    <source>
        <strain evidence="1 2">DSM 17835</strain>
    </source>
</reference>
<evidence type="ECO:0000313" key="2">
    <source>
        <dbReference type="Proteomes" id="UP000182858"/>
    </source>
</evidence>
<protein>
    <submittedName>
        <fullName evidence="1">Toxin YhaV</fullName>
    </submittedName>
</protein>
<sequence>MSVTESTVHIENGWALYAHPFFVLRLEELTADIERAAISDPEGFHHHPAYKLFDAVTGNVLRTVPANPAHPCYRQGKTLGREFLHWFRVKKQGLLPRYRLFFQFRSEAPKTIIYAWLNDERTLRKAGDKNDVYAVFTAMLKGGKMPNSFAELIAVCEGLHLDDAATGTEEE</sequence>
<dbReference type="Pfam" id="PF11663">
    <property type="entry name" value="Toxin_YhaV"/>
    <property type="match status" value="1"/>
</dbReference>
<keyword evidence="2" id="KW-1185">Reference proteome</keyword>
<evidence type="ECO:0000313" key="1">
    <source>
        <dbReference type="EMBL" id="SDF51653.1"/>
    </source>
</evidence>
<dbReference type="Proteomes" id="UP000182858">
    <property type="component" value="Chromosome I"/>
</dbReference>